<dbReference type="GO" id="GO:0009061">
    <property type="term" value="P:anaerobic respiration"/>
    <property type="evidence" value="ECO:0007669"/>
    <property type="project" value="TreeGrafter"/>
</dbReference>
<feature type="domain" description="4Fe-4S ferredoxin-type" evidence="12">
    <location>
        <begin position="11"/>
        <end position="40"/>
    </location>
</feature>
<comment type="caution">
    <text evidence="13">The sequence shown here is derived from an EMBL/GenBank/DDBJ whole genome shotgun (WGS) entry which is preliminary data.</text>
</comment>
<organism evidence="13">
    <name type="scientific">marine sediment metagenome</name>
    <dbReference type="NCBI Taxonomy" id="412755"/>
    <lineage>
        <taxon>unclassified sequences</taxon>
        <taxon>metagenomes</taxon>
        <taxon>ecological metagenomes</taxon>
    </lineage>
</organism>
<evidence type="ECO:0000256" key="2">
    <source>
        <dbReference type="ARBA" id="ARBA00001966"/>
    </source>
</evidence>
<dbReference type="PROSITE" id="PS51379">
    <property type="entry name" value="4FE4S_FER_2"/>
    <property type="match status" value="3"/>
</dbReference>
<protein>
    <recommendedName>
        <fullName evidence="12">4Fe-4S ferredoxin-type domain-containing protein</fullName>
    </recommendedName>
</protein>
<evidence type="ECO:0000256" key="9">
    <source>
        <dbReference type="ARBA" id="ARBA00023004"/>
    </source>
</evidence>
<dbReference type="InterPro" id="IPR017896">
    <property type="entry name" value="4Fe4S_Fe-S-bd"/>
</dbReference>
<evidence type="ECO:0000256" key="11">
    <source>
        <dbReference type="SAM" id="MobiDB-lite"/>
    </source>
</evidence>
<dbReference type="SUPFAM" id="SSF54862">
    <property type="entry name" value="4Fe-4S ferredoxins"/>
    <property type="match status" value="1"/>
</dbReference>
<keyword evidence="4" id="KW-0813">Transport</keyword>
<evidence type="ECO:0000313" key="13">
    <source>
        <dbReference type="EMBL" id="KKK97157.1"/>
    </source>
</evidence>
<evidence type="ECO:0000256" key="8">
    <source>
        <dbReference type="ARBA" id="ARBA00022982"/>
    </source>
</evidence>
<dbReference type="GO" id="GO:0016020">
    <property type="term" value="C:membrane"/>
    <property type="evidence" value="ECO:0007669"/>
    <property type="project" value="TreeGrafter"/>
</dbReference>
<dbReference type="GO" id="GO:0051539">
    <property type="term" value="F:4 iron, 4 sulfur cluster binding"/>
    <property type="evidence" value="ECO:0007669"/>
    <property type="project" value="UniProtKB-KW"/>
</dbReference>
<name>A0A0F8ZTF8_9ZZZZ</name>
<dbReference type="PANTHER" id="PTHR43518:SF1">
    <property type="entry name" value="RESPIRATORY NITRATE REDUCTASE 1 BETA CHAIN"/>
    <property type="match status" value="1"/>
</dbReference>
<dbReference type="GO" id="GO:0030313">
    <property type="term" value="C:cell envelope"/>
    <property type="evidence" value="ECO:0007669"/>
    <property type="project" value="UniProtKB-SubCell"/>
</dbReference>
<keyword evidence="10" id="KW-0411">Iron-sulfur</keyword>
<keyword evidence="6" id="KW-0479">Metal-binding</keyword>
<evidence type="ECO:0000256" key="5">
    <source>
        <dbReference type="ARBA" id="ARBA00022485"/>
    </source>
</evidence>
<evidence type="ECO:0000256" key="6">
    <source>
        <dbReference type="ARBA" id="ARBA00022723"/>
    </source>
</evidence>
<gene>
    <name evidence="13" type="ORF">LCGC14_2655560</name>
</gene>
<evidence type="ECO:0000259" key="12">
    <source>
        <dbReference type="PROSITE" id="PS51379"/>
    </source>
</evidence>
<dbReference type="GO" id="GO:0046872">
    <property type="term" value="F:metal ion binding"/>
    <property type="evidence" value="ECO:0007669"/>
    <property type="project" value="UniProtKB-KW"/>
</dbReference>
<comment type="cofactor">
    <cofactor evidence="1">
        <name>[3Fe-4S] cluster</name>
        <dbReference type="ChEBI" id="CHEBI:21137"/>
    </cofactor>
</comment>
<feature type="region of interest" description="Disordered" evidence="11">
    <location>
        <begin position="369"/>
        <end position="395"/>
    </location>
</feature>
<feature type="domain" description="4Fe-4S ferredoxin-type" evidence="12">
    <location>
        <begin position="138"/>
        <end position="169"/>
    </location>
</feature>
<evidence type="ECO:0000256" key="4">
    <source>
        <dbReference type="ARBA" id="ARBA00022448"/>
    </source>
</evidence>
<keyword evidence="8" id="KW-0249">Electron transport</keyword>
<evidence type="ECO:0000256" key="1">
    <source>
        <dbReference type="ARBA" id="ARBA00001927"/>
    </source>
</evidence>
<proteinExistence type="predicted"/>
<accession>A0A0F8ZTF8</accession>
<comment type="cofactor">
    <cofactor evidence="2">
        <name>[4Fe-4S] cluster</name>
        <dbReference type="ChEBI" id="CHEBI:49883"/>
    </cofactor>
</comment>
<dbReference type="Pfam" id="PF13247">
    <property type="entry name" value="Fer4_11"/>
    <property type="match status" value="1"/>
</dbReference>
<feature type="domain" description="4Fe-4S ferredoxin-type" evidence="12">
    <location>
        <begin position="171"/>
        <end position="200"/>
    </location>
</feature>
<sequence>KSKKAASQRQLAWVFDLNKCIGCQTCSVACKVLWTEEEKPGTEQMWWMTVNTQPGRGTPRDWEKMGGGYNGSKPQLGHLPTSEEFGGGWDYNYDEVLRGGKGRSVHLTRKNDLPRATDGARWGPNWDEDEGGGEWPNPYYFYLPRLCNHCSLPACVEACPNDAMFKRKEDGLVLRDEDKCLGAQKCSQACPYKKIYFNKMRNVSQHCIGCFPRIEKGVAPACVRQCPGRAAWIGFLDDESSPVSRLINEWKVALPLHPEFGTHPNVYYVPPLAPAPLNPDGSANERDSRIPPGYLESLFGTDVHRALDTLKQELAKKRVDFLEVEKQKMHQEITDAGLDPNSAEFDTVEDAFDLQNVQAARRRLDRALKMHQGSKEQKVAEEKKPKTEEEIRADERAKVVKEWTKQDNGSPSAAGTRLFTAEQIGKMPYKEWVDAGKPRATK</sequence>
<keyword evidence="5" id="KW-0004">4Fe-4S</keyword>
<dbReference type="PANTHER" id="PTHR43518">
    <property type="entry name" value="NITRATE REDUCTASE BETA SUBUNIT"/>
    <property type="match status" value="1"/>
</dbReference>
<keyword evidence="7" id="KW-0677">Repeat</keyword>
<keyword evidence="9" id="KW-0408">Iron</keyword>
<reference evidence="13" key="1">
    <citation type="journal article" date="2015" name="Nature">
        <title>Complex archaea that bridge the gap between prokaryotes and eukaryotes.</title>
        <authorList>
            <person name="Spang A."/>
            <person name="Saw J.H."/>
            <person name="Jorgensen S.L."/>
            <person name="Zaremba-Niedzwiedzka K."/>
            <person name="Martijn J."/>
            <person name="Lind A.E."/>
            <person name="van Eijk R."/>
            <person name="Schleper C."/>
            <person name="Guy L."/>
            <person name="Ettema T.J."/>
        </authorList>
    </citation>
    <scope>NUCLEOTIDE SEQUENCE</scope>
</reference>
<evidence type="ECO:0000256" key="3">
    <source>
        <dbReference type="ARBA" id="ARBA00004196"/>
    </source>
</evidence>
<dbReference type="AlphaFoldDB" id="A0A0F8ZTF8"/>
<feature type="non-terminal residue" evidence="13">
    <location>
        <position position="1"/>
    </location>
</feature>
<evidence type="ECO:0000256" key="10">
    <source>
        <dbReference type="ARBA" id="ARBA00023014"/>
    </source>
</evidence>
<dbReference type="GO" id="GO:0009055">
    <property type="term" value="F:electron transfer activity"/>
    <property type="evidence" value="ECO:0007669"/>
    <property type="project" value="TreeGrafter"/>
</dbReference>
<dbReference type="EMBL" id="LAZR01046175">
    <property type="protein sequence ID" value="KKK97157.1"/>
    <property type="molecule type" value="Genomic_DNA"/>
</dbReference>
<dbReference type="Gene3D" id="3.30.70.20">
    <property type="match status" value="3"/>
</dbReference>
<evidence type="ECO:0000256" key="7">
    <source>
        <dbReference type="ARBA" id="ARBA00022737"/>
    </source>
</evidence>
<comment type="subcellular location">
    <subcellularLocation>
        <location evidence="3">Cell envelope</location>
    </subcellularLocation>
</comment>